<dbReference type="Proteomes" id="UP000035642">
    <property type="component" value="Unassembled WGS sequence"/>
</dbReference>
<accession>A0A0K0DN57</accession>
<name>A0A0K0DN57_ANGCA</name>
<dbReference type="WBParaSite" id="ACAC_0001318101-mRNA-1">
    <property type="protein sequence ID" value="ACAC_0001318101-mRNA-1"/>
    <property type="gene ID" value="ACAC_0001318101"/>
</dbReference>
<dbReference type="AlphaFoldDB" id="A0A0K0DN57"/>
<feature type="region of interest" description="Disordered" evidence="1">
    <location>
        <begin position="318"/>
        <end position="341"/>
    </location>
</feature>
<proteinExistence type="predicted"/>
<organism evidence="2 3">
    <name type="scientific">Angiostrongylus cantonensis</name>
    <name type="common">Rat lungworm</name>
    <dbReference type="NCBI Taxonomy" id="6313"/>
    <lineage>
        <taxon>Eukaryota</taxon>
        <taxon>Metazoa</taxon>
        <taxon>Ecdysozoa</taxon>
        <taxon>Nematoda</taxon>
        <taxon>Chromadorea</taxon>
        <taxon>Rhabditida</taxon>
        <taxon>Rhabditina</taxon>
        <taxon>Rhabditomorpha</taxon>
        <taxon>Strongyloidea</taxon>
        <taxon>Metastrongylidae</taxon>
        <taxon>Angiostrongylus</taxon>
    </lineage>
</organism>
<dbReference type="STRING" id="6313.A0A0K0DN57"/>
<protein>
    <submittedName>
        <fullName evidence="3">Ras-GEF domain-containing protein</fullName>
    </submittedName>
</protein>
<evidence type="ECO:0000313" key="3">
    <source>
        <dbReference type="WBParaSite" id="ACAC_0001318101-mRNA-1"/>
    </source>
</evidence>
<evidence type="ECO:0000256" key="1">
    <source>
        <dbReference type="SAM" id="MobiDB-lite"/>
    </source>
</evidence>
<keyword evidence="2" id="KW-1185">Reference proteome</keyword>
<reference evidence="3" key="2">
    <citation type="submission" date="2017-02" db="UniProtKB">
        <authorList>
            <consortium name="WormBaseParasite"/>
        </authorList>
    </citation>
    <scope>IDENTIFICATION</scope>
</reference>
<evidence type="ECO:0000313" key="2">
    <source>
        <dbReference type="Proteomes" id="UP000035642"/>
    </source>
</evidence>
<feature type="compositionally biased region" description="Polar residues" evidence="1">
    <location>
        <begin position="318"/>
        <end position="327"/>
    </location>
</feature>
<sequence length="350" mass="39365">MNNELPADIRRIIAAQTSNKLPTLGSLPVLPKIGASSANKSPNEFHSVATSSFDKVIDERSSREDGQSWCIEHDEIKNKFKRNYPFDLKHEKMGPTHSTAHDHRGNVLSACSFSRLDDFDRSSVILKKPPLPPINPISRLDLSLATIPASLPTDIAGLQSAVDNLSDKWVKSILDACRLYDRELRRYLCVPSLIKCFGEVIPSVHSPSSPWRKFLQQLAPRGEFIEYEKVLELISKSKKTEEDRETIIGPGVVFQTIELSELNMLLEMYGLEAAFQPIHQRLFSCFLTHDNKFHFSAFVACLSLCRLPARHIASVAATSEPRTSPTLPHSDAESNHQSTLDNWLPIEKRQ</sequence>
<reference evidence="2" key="1">
    <citation type="submission" date="2012-09" db="EMBL/GenBank/DDBJ databases">
        <authorList>
            <person name="Martin A.A."/>
        </authorList>
    </citation>
    <scope>NUCLEOTIDE SEQUENCE</scope>
</reference>